<reference evidence="3 4" key="1">
    <citation type="journal article" date="2016" name="Nat. Commun.">
        <title>Thousands of microbial genomes shed light on interconnected biogeochemical processes in an aquifer system.</title>
        <authorList>
            <person name="Anantharaman K."/>
            <person name="Brown C.T."/>
            <person name="Hug L.A."/>
            <person name="Sharon I."/>
            <person name="Castelle C.J."/>
            <person name="Probst A.J."/>
            <person name="Thomas B.C."/>
            <person name="Singh A."/>
            <person name="Wilkins M.J."/>
            <person name="Karaoz U."/>
            <person name="Brodie E.L."/>
            <person name="Williams K.H."/>
            <person name="Hubbard S.S."/>
            <person name="Banfield J.F."/>
        </authorList>
    </citation>
    <scope>NUCLEOTIDE SEQUENCE [LARGE SCALE GENOMIC DNA]</scope>
</reference>
<dbReference type="PANTHER" id="PTHR47618:SF1">
    <property type="entry name" value="BIFUNCTIONAL OLIGORIBONUCLEASE AND PAP PHOSPHATASE NRNA"/>
    <property type="match status" value="1"/>
</dbReference>
<dbReference type="GO" id="GO:0003676">
    <property type="term" value="F:nucleic acid binding"/>
    <property type="evidence" value="ECO:0007669"/>
    <property type="project" value="InterPro"/>
</dbReference>
<dbReference type="Pfam" id="PF02272">
    <property type="entry name" value="DHHA1"/>
    <property type="match status" value="1"/>
</dbReference>
<dbReference type="PANTHER" id="PTHR47618">
    <property type="entry name" value="BIFUNCTIONAL OLIGORIBONUCLEASE AND PAP PHOSPHATASE NRNA"/>
    <property type="match status" value="1"/>
</dbReference>
<gene>
    <name evidence="3" type="ORF">A3C16_03740</name>
</gene>
<feature type="domain" description="DHHA1" evidence="2">
    <location>
        <begin position="233"/>
        <end position="321"/>
    </location>
</feature>
<evidence type="ECO:0000313" key="4">
    <source>
        <dbReference type="Proteomes" id="UP000177811"/>
    </source>
</evidence>
<dbReference type="InterPro" id="IPR051319">
    <property type="entry name" value="Oligoribo/pAp-PDE_c-di-AMP_PDE"/>
</dbReference>
<name>A0A1G2KWV6_9BACT</name>
<sequence>MKADRYREAYALIKNSKNVLLATHESPDGDGISSMLALGLWAQDQNMRITLYSKDPLPHNLQFLPGAANIGSIIPEGHFDLLVGFDYGDFRRLGLDAWMKTQPLLKIISFDHHPQGRQFGNIVILDPAASSTAELLYNFFAVNNLPVGGRIATCLLAGVLTDTGGFQHSNVTPATYRAASQLTLAGVSIAAVADRLFIGRSFTALRGWGESLMRITVDPETGAAFSYVTAADTIRHGVSRKHLSELSSIISRMPDVRFGAFLSEDAEAPGYIRGSLRSERHTGVDVSQIAKHFEGGGHALASGFQTKGSLESVVSRLKQAAKHCY</sequence>
<evidence type="ECO:0000259" key="2">
    <source>
        <dbReference type="Pfam" id="PF02272"/>
    </source>
</evidence>
<accession>A0A1G2KWV6</accession>
<dbReference type="InterPro" id="IPR001667">
    <property type="entry name" value="DDH_dom"/>
</dbReference>
<dbReference type="AlphaFoldDB" id="A0A1G2KWV6"/>
<protein>
    <recommendedName>
        <fullName evidence="5">DDH domain-containing protein</fullName>
    </recommendedName>
</protein>
<evidence type="ECO:0000259" key="1">
    <source>
        <dbReference type="Pfam" id="PF01368"/>
    </source>
</evidence>
<organism evidence="3 4">
    <name type="scientific">Candidatus Sungbacteria bacterium RIFCSPHIGHO2_02_FULL_51_29</name>
    <dbReference type="NCBI Taxonomy" id="1802273"/>
    <lineage>
        <taxon>Bacteria</taxon>
        <taxon>Candidatus Sungiibacteriota</taxon>
    </lineage>
</organism>
<dbReference type="InterPro" id="IPR003156">
    <property type="entry name" value="DHHA1_dom"/>
</dbReference>
<dbReference type="Gene3D" id="3.90.1640.10">
    <property type="entry name" value="inorganic pyrophosphatase (n-terminal core)"/>
    <property type="match status" value="1"/>
</dbReference>
<dbReference type="Proteomes" id="UP000177811">
    <property type="component" value="Unassembled WGS sequence"/>
</dbReference>
<dbReference type="InterPro" id="IPR038763">
    <property type="entry name" value="DHH_sf"/>
</dbReference>
<dbReference type="SUPFAM" id="SSF64182">
    <property type="entry name" value="DHH phosphoesterases"/>
    <property type="match status" value="1"/>
</dbReference>
<evidence type="ECO:0008006" key="5">
    <source>
        <dbReference type="Google" id="ProtNLM"/>
    </source>
</evidence>
<comment type="caution">
    <text evidence="3">The sequence shown here is derived from an EMBL/GenBank/DDBJ whole genome shotgun (WGS) entry which is preliminary data.</text>
</comment>
<feature type="domain" description="DDH" evidence="1">
    <location>
        <begin position="19"/>
        <end position="159"/>
    </location>
</feature>
<dbReference type="EMBL" id="MHQL01000005">
    <property type="protein sequence ID" value="OHA03900.1"/>
    <property type="molecule type" value="Genomic_DNA"/>
</dbReference>
<proteinExistence type="predicted"/>
<dbReference type="Gene3D" id="3.10.310.30">
    <property type="match status" value="1"/>
</dbReference>
<evidence type="ECO:0000313" key="3">
    <source>
        <dbReference type="EMBL" id="OHA03900.1"/>
    </source>
</evidence>
<dbReference type="Pfam" id="PF01368">
    <property type="entry name" value="DHH"/>
    <property type="match status" value="1"/>
</dbReference>